<dbReference type="Pfam" id="PF03100">
    <property type="entry name" value="CcmE"/>
    <property type="match status" value="1"/>
</dbReference>
<dbReference type="GO" id="GO:0017003">
    <property type="term" value="P:protein-heme linkage"/>
    <property type="evidence" value="ECO:0007669"/>
    <property type="project" value="UniProtKB-UniRule"/>
</dbReference>
<dbReference type="InterPro" id="IPR036127">
    <property type="entry name" value="CcmE-like_sf"/>
</dbReference>
<feature type="topological domain" description="Extracellular" evidence="12">
    <location>
        <begin position="33"/>
        <end position="160"/>
    </location>
</feature>
<comment type="function">
    <text evidence="11 12">Heme chaperone required for the biogenesis of c-type cytochromes. Transiently binds heme delivered by CcmC and transfers the heme to apo-cytochromes in a process facilitated by CcmF and CcmH.</text>
</comment>
<reference evidence="14" key="1">
    <citation type="submission" date="2016-08" db="EMBL/GenBank/DDBJ databases">
        <authorList>
            <person name="Seilhamer J.J."/>
        </authorList>
    </citation>
    <scope>NUCLEOTIDE SEQUENCE</scope>
    <source>
        <strain evidence="14">86</strain>
    </source>
</reference>
<keyword evidence="4 12" id="KW-0812">Transmembrane</keyword>
<evidence type="ECO:0000256" key="1">
    <source>
        <dbReference type="ARBA" id="ARBA00004533"/>
    </source>
</evidence>
<gene>
    <name evidence="12 14" type="primary">ccmE</name>
    <name evidence="12" type="synonym">cycJ</name>
    <name evidence="14" type="ORF">KL86PLE_30004</name>
</gene>
<evidence type="ECO:0000256" key="5">
    <source>
        <dbReference type="ARBA" id="ARBA00022723"/>
    </source>
</evidence>
<name>A0A212LDI4_9HYPH</name>
<keyword evidence="8 12" id="KW-1133">Transmembrane helix</keyword>
<sequence length="160" mass="16888">MTMAMTRKARRLILIGTVGAVLAAAVGLVLFALSGEITLYKTPTELTEQPMTEGRRLRIGGLVEVGSVTRGNGGQVGFKVTDTVNAVPVTYTGLLPDLFKEGQGVVAEGKLDQAGLFHADTVLAKHDERYMPKEVVDALKAQGVWEEGQPGGPMPPAASN</sequence>
<dbReference type="GO" id="GO:0020037">
    <property type="term" value="F:heme binding"/>
    <property type="evidence" value="ECO:0007669"/>
    <property type="project" value="InterPro"/>
</dbReference>
<dbReference type="PANTHER" id="PTHR34128:SF2">
    <property type="entry name" value="CYTOCHROME C-TYPE BIOGENESIS PROTEIN CCME HOMOLOG, MITOCHONDRIAL"/>
    <property type="match status" value="1"/>
</dbReference>
<dbReference type="Gene3D" id="2.40.50.140">
    <property type="entry name" value="Nucleic acid-binding proteins"/>
    <property type="match status" value="1"/>
</dbReference>
<dbReference type="NCBIfam" id="NF009727">
    <property type="entry name" value="PRK13254.1-1"/>
    <property type="match status" value="1"/>
</dbReference>
<keyword evidence="2 12" id="KW-1003">Cell membrane</keyword>
<comment type="subcellular location">
    <subcellularLocation>
        <location evidence="1">Cell inner membrane</location>
    </subcellularLocation>
    <subcellularLocation>
        <location evidence="12">Cell membrane</location>
        <topology evidence="12">Single-pass type II membrane protein</topology>
    </subcellularLocation>
</comment>
<feature type="topological domain" description="Cytoplasmic" evidence="12">
    <location>
        <begin position="1"/>
        <end position="11"/>
    </location>
</feature>
<keyword evidence="7 12" id="KW-0735">Signal-anchor</keyword>
<protein>
    <recommendedName>
        <fullName evidence="12">Cytochrome c-type biogenesis protein CcmE</fullName>
    </recommendedName>
    <alternativeName>
        <fullName evidence="12">Cytochrome c maturation protein E</fullName>
    </alternativeName>
    <alternativeName>
        <fullName evidence="12">Heme chaperone CcmE</fullName>
    </alternativeName>
</protein>
<keyword evidence="6 12" id="KW-0201">Cytochrome c-type biogenesis</keyword>
<evidence type="ECO:0000256" key="8">
    <source>
        <dbReference type="ARBA" id="ARBA00022989"/>
    </source>
</evidence>
<evidence type="ECO:0000256" key="6">
    <source>
        <dbReference type="ARBA" id="ARBA00022748"/>
    </source>
</evidence>
<keyword evidence="9 12" id="KW-0408">Iron</keyword>
<dbReference type="AlphaFoldDB" id="A0A212LDI4"/>
<evidence type="ECO:0000313" key="14">
    <source>
        <dbReference type="EMBL" id="SCM75557.1"/>
    </source>
</evidence>
<proteinExistence type="inferred from homology"/>
<evidence type="ECO:0000256" key="10">
    <source>
        <dbReference type="ARBA" id="ARBA00023136"/>
    </source>
</evidence>
<keyword evidence="5 12" id="KW-0479">Metal-binding</keyword>
<evidence type="ECO:0000256" key="3">
    <source>
        <dbReference type="ARBA" id="ARBA00022617"/>
    </source>
</evidence>
<dbReference type="GO" id="GO:0017004">
    <property type="term" value="P:cytochrome complex assembly"/>
    <property type="evidence" value="ECO:0007669"/>
    <property type="project" value="UniProtKB-KW"/>
</dbReference>
<evidence type="ECO:0000256" key="11">
    <source>
        <dbReference type="ARBA" id="ARBA00056663"/>
    </source>
</evidence>
<keyword evidence="10 12" id="KW-0472">Membrane</keyword>
<organism evidence="14">
    <name type="scientific">uncultured Pleomorphomonas sp</name>
    <dbReference type="NCBI Taxonomy" id="442121"/>
    <lineage>
        <taxon>Bacteria</taxon>
        <taxon>Pseudomonadati</taxon>
        <taxon>Pseudomonadota</taxon>
        <taxon>Alphaproteobacteria</taxon>
        <taxon>Hyphomicrobiales</taxon>
        <taxon>Pleomorphomonadaceae</taxon>
        <taxon>Pleomorphomonas</taxon>
        <taxon>environmental samples</taxon>
    </lineage>
</organism>
<dbReference type="GO" id="GO:0046872">
    <property type="term" value="F:metal ion binding"/>
    <property type="evidence" value="ECO:0007669"/>
    <property type="project" value="UniProtKB-KW"/>
</dbReference>
<dbReference type="FunFam" id="2.40.50.140:FF:000104">
    <property type="entry name" value="Cytochrome c-type biogenesis protein CcmE"/>
    <property type="match status" value="1"/>
</dbReference>
<dbReference type="HAMAP" id="MF_01959">
    <property type="entry name" value="CcmE"/>
    <property type="match status" value="1"/>
</dbReference>
<evidence type="ECO:0000256" key="2">
    <source>
        <dbReference type="ARBA" id="ARBA00022475"/>
    </source>
</evidence>
<dbReference type="InterPro" id="IPR004329">
    <property type="entry name" value="CcmE"/>
</dbReference>
<keyword evidence="3 12" id="KW-0349">Heme</keyword>
<dbReference type="SUPFAM" id="SSF82093">
    <property type="entry name" value="Heme chaperone CcmE"/>
    <property type="match status" value="1"/>
</dbReference>
<dbReference type="PANTHER" id="PTHR34128">
    <property type="entry name" value="CYTOCHROME C-TYPE BIOGENESIS PROTEIN CCME HOMOLOG, MITOCHONDRIAL"/>
    <property type="match status" value="1"/>
</dbReference>
<dbReference type="NCBIfam" id="NF009731">
    <property type="entry name" value="PRK13254.1-5"/>
    <property type="match status" value="1"/>
</dbReference>
<evidence type="ECO:0000256" key="7">
    <source>
        <dbReference type="ARBA" id="ARBA00022968"/>
    </source>
</evidence>
<dbReference type="EMBL" id="FMJD01000007">
    <property type="protein sequence ID" value="SCM75557.1"/>
    <property type="molecule type" value="Genomic_DNA"/>
</dbReference>
<dbReference type="GO" id="GO:0005886">
    <property type="term" value="C:plasma membrane"/>
    <property type="evidence" value="ECO:0007669"/>
    <property type="project" value="UniProtKB-SubCell"/>
</dbReference>
<evidence type="ECO:0000256" key="4">
    <source>
        <dbReference type="ARBA" id="ARBA00022692"/>
    </source>
</evidence>
<feature type="binding site" description="covalent" evidence="12 13">
    <location>
        <position position="126"/>
    </location>
    <ligand>
        <name>heme</name>
        <dbReference type="ChEBI" id="CHEBI:30413"/>
    </ligand>
</feature>
<dbReference type="InterPro" id="IPR012340">
    <property type="entry name" value="NA-bd_OB-fold"/>
</dbReference>
<feature type="binding site" description="axial binding residue" evidence="12 13">
    <location>
        <position position="130"/>
    </location>
    <ligand>
        <name>heme</name>
        <dbReference type="ChEBI" id="CHEBI:30413"/>
    </ligand>
    <ligandPart>
        <name>Fe</name>
        <dbReference type="ChEBI" id="CHEBI:18248"/>
    </ligandPart>
</feature>
<evidence type="ECO:0000256" key="13">
    <source>
        <dbReference type="PIRSR" id="PIRSR604329-50"/>
    </source>
</evidence>
<comment type="similarity">
    <text evidence="12">Belongs to the CcmE/CycJ family.</text>
</comment>
<accession>A0A212LDI4</accession>
<evidence type="ECO:0000256" key="9">
    <source>
        <dbReference type="ARBA" id="ARBA00023004"/>
    </source>
</evidence>
<evidence type="ECO:0000256" key="12">
    <source>
        <dbReference type="HAMAP-Rule" id="MF_01959"/>
    </source>
</evidence>